<dbReference type="PRINTS" id="PR00082">
    <property type="entry name" value="GLFDHDRGNASE"/>
</dbReference>
<reference evidence="9 10" key="1">
    <citation type="journal article" date="2012" name="J. Bacteriol.">
        <title>Draft Genome Sequence of Cecembia lonarensis Strain LW9T, Isolated from Lonar Lake, a Haloalkaline Lake in India.</title>
        <authorList>
            <person name="Shivaji S."/>
            <person name="Ara S."/>
            <person name="Singh A."/>
            <person name="Pinnaka A.K."/>
        </authorList>
    </citation>
    <scope>NUCLEOTIDE SEQUENCE [LARGE SCALE GENOMIC DNA]</scope>
    <source>
        <strain evidence="9 10">LW9</strain>
    </source>
</reference>
<dbReference type="InterPro" id="IPR036291">
    <property type="entry name" value="NAD(P)-bd_dom_sf"/>
</dbReference>
<dbReference type="InterPro" id="IPR033524">
    <property type="entry name" value="Glu/Leu/Phe/Val_DH_AS"/>
</dbReference>
<dbReference type="CDD" id="cd01076">
    <property type="entry name" value="NAD_bind_1_Glu_DH"/>
    <property type="match status" value="1"/>
</dbReference>
<evidence type="ECO:0000256" key="4">
    <source>
        <dbReference type="PIRSR" id="PIRSR000185-1"/>
    </source>
</evidence>
<dbReference type="PIRSF" id="PIRSF000185">
    <property type="entry name" value="Glu_DH"/>
    <property type="match status" value="1"/>
</dbReference>
<dbReference type="InterPro" id="IPR006097">
    <property type="entry name" value="Glu/Leu/Phe/Val/Trp_DH_dimer"/>
</dbReference>
<dbReference type="AlphaFoldDB" id="K1KWA6"/>
<evidence type="ECO:0000256" key="6">
    <source>
        <dbReference type="PIRSR" id="PIRSR000185-3"/>
    </source>
</evidence>
<feature type="binding site" evidence="5">
    <location>
        <position position="96"/>
    </location>
    <ligand>
        <name>substrate</name>
    </ligand>
</feature>
<feature type="binding site" evidence="5">
    <location>
        <position position="364"/>
    </location>
    <ligand>
        <name>substrate</name>
    </ligand>
</feature>
<organism evidence="9 10">
    <name type="scientific">Cecembia lonarensis (strain CCUG 58316 / KCTC 22772 / LW9)</name>
    <dbReference type="NCBI Taxonomy" id="1225176"/>
    <lineage>
        <taxon>Bacteria</taxon>
        <taxon>Pseudomonadati</taxon>
        <taxon>Bacteroidota</taxon>
        <taxon>Cytophagia</taxon>
        <taxon>Cytophagales</taxon>
        <taxon>Cyclobacteriaceae</taxon>
        <taxon>Cecembia</taxon>
    </lineage>
</organism>
<accession>K1KWA6</accession>
<dbReference type="Pfam" id="PF02812">
    <property type="entry name" value="ELFV_dehydrog_N"/>
    <property type="match status" value="1"/>
</dbReference>
<sequence>MSKKKNYSLFDDVCGFVDEAASLMDIHPGLLDQIKQCNSIYKFNFPLKNDDGTYQVIKGYRVQHSHHKLPVKGGIRYSTHVDEEEVKGLAALMTYKCALVNVPFGGAKGGVSIDPTKYTELQLERITRRYTAELIKKKSIGPALDVPAPDYGTGAREMAWIVDTFEAFNPELINAKGCVTGKPLSQHGIAGRTEATGQGVFFGIREAVSVEEDMAELGLTKGLKGKKVIVQGLGNVGYYSAKYLSEAGAKVVGVAEWNGGIWDEKGIDIDALKVYQMENKGFKGYPKGEFIGKSNDLLTYPCDILIPAALENQITSENADKIQAKIIGEAANGPVTQEAEKILVEKGIMVIPDMYLNAGGVTVSYFEWLKNLSRVSFGKLEKRYDMEKYRKLMGTIENATGEEFTDEEKDALIKGASERDLVLSGLEETMVTAYHDMNQKRKEKDIKSLRTAGFILALERIQTSYLDLGIFP</sequence>
<dbReference type="FunFam" id="3.40.50.720:FF:000100">
    <property type="entry name" value="Glutamate dehydrogenase 1, mitochondrial"/>
    <property type="match status" value="1"/>
</dbReference>
<evidence type="ECO:0000313" key="10">
    <source>
        <dbReference type="Proteomes" id="UP000004478"/>
    </source>
</evidence>
<comment type="caution">
    <text evidence="9">The sequence shown here is derived from an EMBL/GenBank/DDBJ whole genome shotgun (WGS) entry which is preliminary data.</text>
</comment>
<feature type="binding site" evidence="5">
    <location>
        <position position="196"/>
    </location>
    <ligand>
        <name>NAD(+)</name>
        <dbReference type="ChEBI" id="CHEBI:57540"/>
    </ligand>
</feature>
<keyword evidence="5" id="KW-0520">NAD</keyword>
<dbReference type="RefSeq" id="WP_009185990.1">
    <property type="nucleotide sequence ID" value="NZ_AMGM01000053.1"/>
</dbReference>
<keyword evidence="10" id="KW-1185">Reference proteome</keyword>
<feature type="binding site" evidence="5">
    <location>
        <position position="72"/>
    </location>
    <ligand>
        <name>substrate</name>
    </ligand>
</feature>
<dbReference type="GO" id="GO:0006538">
    <property type="term" value="P:L-glutamate catabolic process"/>
    <property type="evidence" value="ECO:0007669"/>
    <property type="project" value="TreeGrafter"/>
</dbReference>
<evidence type="ECO:0000256" key="7">
    <source>
        <dbReference type="RuleBase" id="RU004417"/>
    </source>
</evidence>
<keyword evidence="2 3" id="KW-0560">Oxidoreductase</keyword>
<dbReference type="PROSITE" id="PS00074">
    <property type="entry name" value="GLFV_DEHYDROGENASE"/>
    <property type="match status" value="1"/>
</dbReference>
<dbReference type="SUPFAM" id="SSF51735">
    <property type="entry name" value="NAD(P)-binding Rossmann-fold domains"/>
    <property type="match status" value="1"/>
</dbReference>
<keyword evidence="5" id="KW-0547">Nucleotide-binding</keyword>
<evidence type="ECO:0000256" key="1">
    <source>
        <dbReference type="ARBA" id="ARBA00006382"/>
    </source>
</evidence>
<protein>
    <recommendedName>
        <fullName evidence="3">Glutamate dehydrogenase</fullName>
    </recommendedName>
</protein>
<name>K1KWA6_CECL9</name>
<dbReference type="SUPFAM" id="SSF53223">
    <property type="entry name" value="Aminoacid dehydrogenase-like, N-terminal domain"/>
    <property type="match status" value="1"/>
</dbReference>
<evidence type="ECO:0000259" key="8">
    <source>
        <dbReference type="SMART" id="SM00839"/>
    </source>
</evidence>
<feature type="site" description="Important for catalysis" evidence="6">
    <location>
        <position position="150"/>
    </location>
</feature>
<dbReference type="InterPro" id="IPR033922">
    <property type="entry name" value="NAD_bind_Glu_DH"/>
</dbReference>
<dbReference type="GO" id="GO:0000166">
    <property type="term" value="F:nucleotide binding"/>
    <property type="evidence" value="ECO:0007669"/>
    <property type="project" value="UniProtKB-KW"/>
</dbReference>
<dbReference type="InterPro" id="IPR006095">
    <property type="entry name" value="Glu/Leu/Phe/Val/Trp_DH"/>
</dbReference>
<dbReference type="InterPro" id="IPR046346">
    <property type="entry name" value="Aminoacid_DH-like_N_sf"/>
</dbReference>
<feature type="active site" description="Proton donor" evidence="4">
    <location>
        <position position="108"/>
    </location>
</feature>
<dbReference type="Gene3D" id="3.40.50.10860">
    <property type="entry name" value="Leucine Dehydrogenase, chain A, domain 1"/>
    <property type="match status" value="1"/>
</dbReference>
<dbReference type="Gene3D" id="3.40.50.720">
    <property type="entry name" value="NAD(P)-binding Rossmann-like Domain"/>
    <property type="match status" value="1"/>
</dbReference>
<dbReference type="Proteomes" id="UP000004478">
    <property type="component" value="Unassembled WGS sequence"/>
</dbReference>
<feature type="domain" description="Glutamate/phenylalanine/leucine/valine/L-tryptophan dehydrogenase C-terminal" evidence="8">
    <location>
        <begin position="189"/>
        <end position="469"/>
    </location>
</feature>
<comment type="similarity">
    <text evidence="1 3 7">Belongs to the Glu/Leu/Phe/Val dehydrogenases family.</text>
</comment>
<dbReference type="PANTHER" id="PTHR11606:SF13">
    <property type="entry name" value="GLUTAMATE DEHYDROGENASE 1, MITOCHONDRIAL"/>
    <property type="match status" value="1"/>
</dbReference>
<dbReference type="InterPro" id="IPR006096">
    <property type="entry name" value="Glu/Leu/Phe/Val/Trp_DH_C"/>
</dbReference>
<dbReference type="InterPro" id="IPR014362">
    <property type="entry name" value="Glu_DH"/>
</dbReference>
<dbReference type="SMART" id="SM00839">
    <property type="entry name" value="ELFV_dehydrog"/>
    <property type="match status" value="1"/>
</dbReference>
<feature type="binding site" evidence="5">
    <location>
        <position position="235"/>
    </location>
    <ligand>
        <name>NAD(+)</name>
        <dbReference type="ChEBI" id="CHEBI:57540"/>
    </ligand>
</feature>
<proteinExistence type="inferred from homology"/>
<dbReference type="PATRIC" id="fig|1225176.3.peg.3159"/>
<dbReference type="OrthoDB" id="9803297at2"/>
<dbReference type="GO" id="GO:0004352">
    <property type="term" value="F:glutamate dehydrogenase (NAD+) activity"/>
    <property type="evidence" value="ECO:0007669"/>
    <property type="project" value="TreeGrafter"/>
</dbReference>
<evidence type="ECO:0000256" key="3">
    <source>
        <dbReference type="PIRNR" id="PIRNR000185"/>
    </source>
</evidence>
<gene>
    <name evidence="9" type="primary">gdhA_2</name>
    <name evidence="9" type="ORF">B879_02970</name>
</gene>
<dbReference type="EMBL" id="AMGM01000053">
    <property type="protein sequence ID" value="EKB48445.1"/>
    <property type="molecule type" value="Genomic_DNA"/>
</dbReference>
<evidence type="ECO:0000256" key="2">
    <source>
        <dbReference type="ARBA" id="ARBA00023002"/>
    </source>
</evidence>
<evidence type="ECO:0000313" key="9">
    <source>
        <dbReference type="EMBL" id="EKB48445.1"/>
    </source>
</evidence>
<dbReference type="Pfam" id="PF00208">
    <property type="entry name" value="ELFV_dehydrog"/>
    <property type="match status" value="1"/>
</dbReference>
<evidence type="ECO:0000256" key="5">
    <source>
        <dbReference type="PIRSR" id="PIRSR000185-2"/>
    </source>
</evidence>
<dbReference type="PANTHER" id="PTHR11606">
    <property type="entry name" value="GLUTAMATE DEHYDROGENASE"/>
    <property type="match status" value="1"/>
</dbReference>